<proteinExistence type="predicted"/>
<dbReference type="GO" id="GO:0005507">
    <property type="term" value="F:copper ion binding"/>
    <property type="evidence" value="ECO:0007669"/>
    <property type="project" value="InterPro"/>
</dbReference>
<evidence type="ECO:0000313" key="6">
    <source>
        <dbReference type="Proteomes" id="UP000515733"/>
    </source>
</evidence>
<dbReference type="KEGG" id="doe:DENOEST_2988"/>
<keyword evidence="3" id="KW-0186">Copper</keyword>
<dbReference type="Pfam" id="PF00116">
    <property type="entry name" value="COX2"/>
    <property type="match status" value="1"/>
</dbReference>
<keyword evidence="2" id="KW-0479">Metal-binding</keyword>
<name>A0A6S6YQU4_9PROT</name>
<dbReference type="OrthoDB" id="9759695at2"/>
<dbReference type="Gene3D" id="2.60.40.420">
    <property type="entry name" value="Cupredoxins - blue copper proteins"/>
    <property type="match status" value="1"/>
</dbReference>
<sequence>MSAILPPAQRIWWKQPIDKIEWTWILIALTWSLFMFGMMVYWHINGKQNLSNEVYKTTREMYAAKAEKMVQEHQVRTETERNTPVVKVPEGGDAYLVARLWEWWPILELEKGKTYRLHLSAMDYQHGFSLQPVNINIQVLPGYEHVVNITPNKEGIYSIVCNEYCGIGHHTMLGRIYVK</sequence>
<evidence type="ECO:0000313" key="5">
    <source>
        <dbReference type="EMBL" id="CAB1370142.1"/>
    </source>
</evidence>
<dbReference type="InterPro" id="IPR051403">
    <property type="entry name" value="NosZ/Cyto_c_oxidase_sub2"/>
</dbReference>
<keyword evidence="6" id="KW-1185">Reference proteome</keyword>
<dbReference type="GO" id="GO:0016020">
    <property type="term" value="C:membrane"/>
    <property type="evidence" value="ECO:0007669"/>
    <property type="project" value="InterPro"/>
</dbReference>
<dbReference type="SUPFAM" id="SSF49503">
    <property type="entry name" value="Cupredoxins"/>
    <property type="match status" value="1"/>
</dbReference>
<dbReference type="Proteomes" id="UP000515733">
    <property type="component" value="Chromosome"/>
</dbReference>
<accession>A0A6S6YQU4</accession>
<dbReference type="RefSeq" id="WP_145770696.1">
    <property type="nucleotide sequence ID" value="NZ_LR778301.1"/>
</dbReference>
<dbReference type="CDD" id="cd13917">
    <property type="entry name" value="CuRO_HCO_II_like_4"/>
    <property type="match status" value="1"/>
</dbReference>
<evidence type="ECO:0000256" key="2">
    <source>
        <dbReference type="ARBA" id="ARBA00022723"/>
    </source>
</evidence>
<dbReference type="AlphaFoldDB" id="A0A6S6YQU4"/>
<dbReference type="GO" id="GO:0030313">
    <property type="term" value="C:cell envelope"/>
    <property type="evidence" value="ECO:0007669"/>
    <property type="project" value="UniProtKB-SubCell"/>
</dbReference>
<protein>
    <submittedName>
        <fullName evidence="5">Cytochrome C oxidase subunit II</fullName>
    </submittedName>
</protein>
<feature type="domain" description="Cytochrome oxidase subunit II copper A binding" evidence="4">
    <location>
        <begin position="89"/>
        <end position="179"/>
    </location>
</feature>
<dbReference type="InterPro" id="IPR008972">
    <property type="entry name" value="Cupredoxin"/>
</dbReference>
<gene>
    <name evidence="5" type="ORF">DENOEST_2988</name>
</gene>
<evidence type="ECO:0000256" key="1">
    <source>
        <dbReference type="ARBA" id="ARBA00004196"/>
    </source>
</evidence>
<organism evidence="5 6">
    <name type="scientific">Denitratisoma oestradiolicum</name>
    <dbReference type="NCBI Taxonomy" id="311182"/>
    <lineage>
        <taxon>Bacteria</taxon>
        <taxon>Pseudomonadati</taxon>
        <taxon>Pseudomonadota</taxon>
        <taxon>Betaproteobacteria</taxon>
        <taxon>Nitrosomonadales</taxon>
        <taxon>Sterolibacteriaceae</taxon>
        <taxon>Denitratisoma</taxon>
    </lineage>
</organism>
<dbReference type="PANTHER" id="PTHR42838">
    <property type="entry name" value="CYTOCHROME C OXIDASE SUBUNIT II"/>
    <property type="match status" value="1"/>
</dbReference>
<dbReference type="PROSITE" id="PS50857">
    <property type="entry name" value="COX2_CUA"/>
    <property type="match status" value="1"/>
</dbReference>
<dbReference type="PANTHER" id="PTHR42838:SF2">
    <property type="entry name" value="NITROUS-OXIDE REDUCTASE"/>
    <property type="match status" value="1"/>
</dbReference>
<dbReference type="InterPro" id="IPR002429">
    <property type="entry name" value="CcO_II-like_C"/>
</dbReference>
<comment type="subcellular location">
    <subcellularLocation>
        <location evidence="1">Cell envelope</location>
    </subcellularLocation>
</comment>
<reference evidence="5 6" key="1">
    <citation type="submission" date="2020-03" db="EMBL/GenBank/DDBJ databases">
        <authorList>
            <consortium name="Genoscope - CEA"/>
            <person name="William W."/>
        </authorList>
    </citation>
    <scope>NUCLEOTIDE SEQUENCE [LARGE SCALE GENOMIC DNA]</scope>
    <source>
        <strain evidence="6">DSM 16959</strain>
    </source>
</reference>
<dbReference type="EMBL" id="LR778301">
    <property type="protein sequence ID" value="CAB1370142.1"/>
    <property type="molecule type" value="Genomic_DNA"/>
</dbReference>
<dbReference type="GO" id="GO:0004129">
    <property type="term" value="F:cytochrome-c oxidase activity"/>
    <property type="evidence" value="ECO:0007669"/>
    <property type="project" value="InterPro"/>
</dbReference>
<evidence type="ECO:0000259" key="4">
    <source>
        <dbReference type="PROSITE" id="PS50857"/>
    </source>
</evidence>
<evidence type="ECO:0000256" key="3">
    <source>
        <dbReference type="ARBA" id="ARBA00023008"/>
    </source>
</evidence>